<dbReference type="PROSITE" id="PS50995">
    <property type="entry name" value="HTH_MARR_2"/>
    <property type="match status" value="1"/>
</dbReference>
<organism evidence="3 4">
    <name type="scientific">Thermopolyspora flexuosa</name>
    <dbReference type="NCBI Taxonomy" id="103836"/>
    <lineage>
        <taxon>Bacteria</taxon>
        <taxon>Bacillati</taxon>
        <taxon>Actinomycetota</taxon>
        <taxon>Actinomycetes</taxon>
        <taxon>Streptosporangiales</taxon>
        <taxon>Streptosporangiaceae</taxon>
        <taxon>Thermopolyspora</taxon>
    </lineage>
</organism>
<reference evidence="3 4" key="1">
    <citation type="submission" date="2019-06" db="EMBL/GenBank/DDBJ databases">
        <title>Sequencing the genomes of 1000 actinobacteria strains.</title>
        <authorList>
            <person name="Klenk H.-P."/>
        </authorList>
    </citation>
    <scope>NUCLEOTIDE SEQUENCE [LARGE SCALE GENOMIC DNA]</scope>
    <source>
        <strain evidence="3 4">DSM 43186</strain>
    </source>
</reference>
<keyword evidence="3" id="KW-0238">DNA-binding</keyword>
<evidence type="ECO:0000259" key="2">
    <source>
        <dbReference type="PROSITE" id="PS50995"/>
    </source>
</evidence>
<name>A0A543IYS4_9ACTN</name>
<dbReference type="Gene3D" id="1.10.10.10">
    <property type="entry name" value="Winged helix-like DNA-binding domain superfamily/Winged helix DNA-binding domain"/>
    <property type="match status" value="1"/>
</dbReference>
<dbReference type="SUPFAM" id="SSF46785">
    <property type="entry name" value="Winged helix' DNA-binding domain"/>
    <property type="match status" value="1"/>
</dbReference>
<dbReference type="Proteomes" id="UP000319213">
    <property type="component" value="Unassembled WGS sequence"/>
</dbReference>
<evidence type="ECO:0000313" key="4">
    <source>
        <dbReference type="Proteomes" id="UP000319213"/>
    </source>
</evidence>
<evidence type="ECO:0000313" key="3">
    <source>
        <dbReference type="EMBL" id="TQM75707.1"/>
    </source>
</evidence>
<dbReference type="AlphaFoldDB" id="A0A543IYS4"/>
<protein>
    <submittedName>
        <fullName evidence="3">DNA-binding MarR family transcriptional regulator</fullName>
    </submittedName>
</protein>
<comment type="caution">
    <text evidence="3">The sequence shown here is derived from an EMBL/GenBank/DDBJ whole genome shotgun (WGS) entry which is preliminary data.</text>
</comment>
<dbReference type="InterPro" id="IPR039422">
    <property type="entry name" value="MarR/SlyA-like"/>
</dbReference>
<sequence>MEECTLLFDVWLVTHLTSRLLDDHLRPLGLTGDEFGLYSLVHTFEPIAPGRISRLTGMAPTTVSGMIRRLTARGHLVQVPNPEDARSRLLRLSDDGRRVTAKAAGILVTILPRLYGALAAGPDAVRAALADLDNALRGMTDVAPRPYATPPARPRDDEPPSITYGGPRLTEAQEAEVRMFIDWLRTRDRGGPART</sequence>
<dbReference type="EMBL" id="VFPQ01000001">
    <property type="protein sequence ID" value="TQM75707.1"/>
    <property type="molecule type" value="Genomic_DNA"/>
</dbReference>
<dbReference type="InterPro" id="IPR036390">
    <property type="entry name" value="WH_DNA-bd_sf"/>
</dbReference>
<dbReference type="InterPro" id="IPR036388">
    <property type="entry name" value="WH-like_DNA-bd_sf"/>
</dbReference>
<gene>
    <name evidence="3" type="ORF">FHX40_2424</name>
</gene>
<accession>A0A543IYS4</accession>
<feature type="domain" description="HTH marR-type" evidence="2">
    <location>
        <begin position="1"/>
        <end position="141"/>
    </location>
</feature>
<dbReference type="InterPro" id="IPR000835">
    <property type="entry name" value="HTH_MarR-typ"/>
</dbReference>
<dbReference type="Pfam" id="PF12802">
    <property type="entry name" value="MarR_2"/>
    <property type="match status" value="1"/>
</dbReference>
<dbReference type="GO" id="GO:0003677">
    <property type="term" value="F:DNA binding"/>
    <property type="evidence" value="ECO:0007669"/>
    <property type="project" value="UniProtKB-KW"/>
</dbReference>
<dbReference type="SMART" id="SM00347">
    <property type="entry name" value="HTH_MARR"/>
    <property type="match status" value="1"/>
</dbReference>
<dbReference type="PANTHER" id="PTHR33164">
    <property type="entry name" value="TRANSCRIPTIONAL REGULATOR, MARR FAMILY"/>
    <property type="match status" value="1"/>
</dbReference>
<dbReference type="PANTHER" id="PTHR33164:SF102">
    <property type="entry name" value="TRANSCRIPTIONAL REGULATORY PROTEIN"/>
    <property type="match status" value="1"/>
</dbReference>
<evidence type="ECO:0000256" key="1">
    <source>
        <dbReference type="SAM" id="MobiDB-lite"/>
    </source>
</evidence>
<proteinExistence type="predicted"/>
<feature type="region of interest" description="Disordered" evidence="1">
    <location>
        <begin position="141"/>
        <end position="169"/>
    </location>
</feature>
<keyword evidence="4" id="KW-1185">Reference proteome</keyword>
<dbReference type="GO" id="GO:0006950">
    <property type="term" value="P:response to stress"/>
    <property type="evidence" value="ECO:0007669"/>
    <property type="project" value="TreeGrafter"/>
</dbReference>
<dbReference type="GO" id="GO:0003700">
    <property type="term" value="F:DNA-binding transcription factor activity"/>
    <property type="evidence" value="ECO:0007669"/>
    <property type="project" value="InterPro"/>
</dbReference>